<sequence length="221" mass="24590">MDTDALWHLFSSVNLPLLLAAGALLLSLICLGLISGARNRSQDQSASLREKCDTLWRELDDIRVAQFNRPGDAGNAGAASPCEEGRYRTEMEAYSQIWPQVWQLYERLGLFLRAVEAGEAAGELRLESRNAALEARGLLNRNRPFCSESVDELVTRLIDAEIKAHLAACQYLDLLKDASSASSSHDRRVLQDKCHSLHEGEARELMNQLASSIRQRAIRGN</sequence>
<keyword evidence="3" id="KW-1185">Reference proteome</keyword>
<dbReference type="Proteomes" id="UP000036102">
    <property type="component" value="Unassembled WGS sequence"/>
</dbReference>
<dbReference type="RefSeq" id="WP_048495862.1">
    <property type="nucleotide sequence ID" value="NZ_LFBU01000001.1"/>
</dbReference>
<dbReference type="STRING" id="1658765.Msub_12011"/>
<dbReference type="OrthoDB" id="6363294at2"/>
<name>A0A0J7JCH1_9GAMM</name>
<accession>A0A0J7JCH1</accession>
<keyword evidence="1" id="KW-1133">Transmembrane helix</keyword>
<feature type="transmembrane region" description="Helical" evidence="1">
    <location>
        <begin position="15"/>
        <end position="34"/>
    </location>
</feature>
<proteinExistence type="predicted"/>
<dbReference type="EMBL" id="LFBU01000001">
    <property type="protein sequence ID" value="KMQ75802.1"/>
    <property type="molecule type" value="Genomic_DNA"/>
</dbReference>
<gene>
    <name evidence="2" type="ORF">Msub_12011</name>
</gene>
<comment type="caution">
    <text evidence="2">The sequence shown here is derived from an EMBL/GenBank/DDBJ whole genome shotgun (WGS) entry which is preliminary data.</text>
</comment>
<dbReference type="AlphaFoldDB" id="A0A0J7JCH1"/>
<reference evidence="2 3" key="1">
    <citation type="submission" date="2015-06" db="EMBL/GenBank/DDBJ databases">
        <title>Marinobacter subterrani, a genetically tractable neutrophilic iron-oxidizing strain isolated from the Soudan Iron Mine.</title>
        <authorList>
            <person name="Bonis B.M."/>
            <person name="Gralnick J.A."/>
        </authorList>
    </citation>
    <scope>NUCLEOTIDE SEQUENCE [LARGE SCALE GENOMIC DNA]</scope>
    <source>
        <strain evidence="2 3">JG233</strain>
    </source>
</reference>
<protein>
    <submittedName>
        <fullName evidence="2">Uncharacterized protein</fullName>
    </submittedName>
</protein>
<keyword evidence="1" id="KW-0812">Transmembrane</keyword>
<dbReference type="PATRIC" id="fig|1658765.3.peg.2012"/>
<evidence type="ECO:0000313" key="2">
    <source>
        <dbReference type="EMBL" id="KMQ75802.1"/>
    </source>
</evidence>
<organism evidence="2 3">
    <name type="scientific">Marinobacter subterrani</name>
    <dbReference type="NCBI Taxonomy" id="1658765"/>
    <lineage>
        <taxon>Bacteria</taxon>
        <taxon>Pseudomonadati</taxon>
        <taxon>Pseudomonadota</taxon>
        <taxon>Gammaproteobacteria</taxon>
        <taxon>Pseudomonadales</taxon>
        <taxon>Marinobacteraceae</taxon>
        <taxon>Marinobacter</taxon>
    </lineage>
</organism>
<evidence type="ECO:0000313" key="3">
    <source>
        <dbReference type="Proteomes" id="UP000036102"/>
    </source>
</evidence>
<keyword evidence="1" id="KW-0472">Membrane</keyword>
<evidence type="ECO:0000256" key="1">
    <source>
        <dbReference type="SAM" id="Phobius"/>
    </source>
</evidence>